<evidence type="ECO:0000256" key="2">
    <source>
        <dbReference type="SAM" id="Phobius"/>
    </source>
</evidence>
<organism evidence="3 4">
    <name type="scientific">Microbacterium esteraromaticum</name>
    <dbReference type="NCBI Taxonomy" id="57043"/>
    <lineage>
        <taxon>Bacteria</taxon>
        <taxon>Bacillati</taxon>
        <taxon>Actinomycetota</taxon>
        <taxon>Actinomycetes</taxon>
        <taxon>Micrococcales</taxon>
        <taxon>Microbacteriaceae</taxon>
        <taxon>Microbacterium</taxon>
    </lineage>
</organism>
<protein>
    <recommendedName>
        <fullName evidence="5">DUF2746 domain-containing protein</fullName>
    </recommendedName>
</protein>
<feature type="compositionally biased region" description="Basic and acidic residues" evidence="1">
    <location>
        <begin position="63"/>
        <end position="81"/>
    </location>
</feature>
<name>A0A7D7WF38_9MICO</name>
<evidence type="ECO:0000313" key="4">
    <source>
        <dbReference type="Proteomes" id="UP000515708"/>
    </source>
</evidence>
<dbReference type="RefSeq" id="WP_182252867.1">
    <property type="nucleotide sequence ID" value="NZ_CP043732.1"/>
</dbReference>
<dbReference type="Proteomes" id="UP000515708">
    <property type="component" value="Chromosome"/>
</dbReference>
<feature type="region of interest" description="Disordered" evidence="1">
    <location>
        <begin position="56"/>
        <end position="81"/>
    </location>
</feature>
<feature type="transmembrane region" description="Helical" evidence="2">
    <location>
        <begin position="6"/>
        <end position="25"/>
    </location>
</feature>
<evidence type="ECO:0000256" key="1">
    <source>
        <dbReference type="SAM" id="MobiDB-lite"/>
    </source>
</evidence>
<evidence type="ECO:0000313" key="3">
    <source>
        <dbReference type="EMBL" id="QMU97857.1"/>
    </source>
</evidence>
<keyword evidence="2" id="KW-1133">Transmembrane helix</keyword>
<reference evidence="3 4" key="1">
    <citation type="journal article" date="2020" name="Front. Microbiol.">
        <title>Design of Bacterial Strain-Specific qPCR Assays Using NGS Data and Publicly Available Resources and Its Application to Track Biocontrol Strains.</title>
        <authorList>
            <person name="Hernandez I."/>
            <person name="Sant C."/>
            <person name="Martinez R."/>
            <person name="Fernandez C."/>
        </authorList>
    </citation>
    <scope>NUCLEOTIDE SEQUENCE [LARGE SCALE GENOMIC DNA]</scope>
    <source>
        <strain evidence="3 4">B24</strain>
    </source>
</reference>
<proteinExistence type="predicted"/>
<sequence length="141" mass="15492">MSEGVLITIITAGQAIVLALLGIVATRLGKVRTTVGAVQTDVARVKADASAARTNSAAARVQVENDHSTNMREENDERHRETKRWIDDLRATFTGEIRVLRKEVGADIGGIRQELRDDRRANRDAISDLSGRITSIEQKES</sequence>
<keyword evidence="2" id="KW-0812">Transmembrane</keyword>
<keyword evidence="2" id="KW-0472">Membrane</keyword>
<dbReference type="AlphaFoldDB" id="A0A7D7WF38"/>
<dbReference type="EMBL" id="CP043732">
    <property type="protein sequence ID" value="QMU97857.1"/>
    <property type="molecule type" value="Genomic_DNA"/>
</dbReference>
<evidence type="ECO:0008006" key="5">
    <source>
        <dbReference type="Google" id="ProtNLM"/>
    </source>
</evidence>
<accession>A0A7D7WF38</accession>
<gene>
    <name evidence="3" type="ORF">FVO59_12045</name>
</gene>